<dbReference type="GO" id="GO:0004065">
    <property type="term" value="F:arylsulfatase activity"/>
    <property type="evidence" value="ECO:0007669"/>
    <property type="project" value="TreeGrafter"/>
</dbReference>
<evidence type="ECO:0000256" key="6">
    <source>
        <dbReference type="SAM" id="SignalP"/>
    </source>
</evidence>
<keyword evidence="6" id="KW-0732">Signal</keyword>
<proteinExistence type="inferred from homology"/>
<feature type="non-terminal residue" evidence="8">
    <location>
        <position position="215"/>
    </location>
</feature>
<keyword evidence="5" id="KW-0106">Calcium</keyword>
<keyword evidence="3" id="KW-0479">Metal-binding</keyword>
<evidence type="ECO:0000256" key="3">
    <source>
        <dbReference type="ARBA" id="ARBA00022723"/>
    </source>
</evidence>
<dbReference type="Pfam" id="PF00884">
    <property type="entry name" value="Sulfatase"/>
    <property type="match status" value="1"/>
</dbReference>
<feature type="signal peptide" evidence="6">
    <location>
        <begin position="1"/>
        <end position="26"/>
    </location>
</feature>
<evidence type="ECO:0000259" key="7">
    <source>
        <dbReference type="Pfam" id="PF00884"/>
    </source>
</evidence>
<feature type="chain" id="PRO_5035839263" description="Sulfatase N-terminal domain-containing protein" evidence="6">
    <location>
        <begin position="27"/>
        <end position="215"/>
    </location>
</feature>
<evidence type="ECO:0000256" key="4">
    <source>
        <dbReference type="ARBA" id="ARBA00022801"/>
    </source>
</evidence>
<evidence type="ECO:0000313" key="8">
    <source>
        <dbReference type="EMBL" id="CAH1792474.1"/>
    </source>
</evidence>
<evidence type="ECO:0000256" key="5">
    <source>
        <dbReference type="ARBA" id="ARBA00022837"/>
    </source>
</evidence>
<dbReference type="Gene3D" id="3.40.720.10">
    <property type="entry name" value="Alkaline Phosphatase, subunit A"/>
    <property type="match status" value="1"/>
</dbReference>
<dbReference type="InterPro" id="IPR017850">
    <property type="entry name" value="Alkaline_phosphatase_core_sf"/>
</dbReference>
<evidence type="ECO:0000256" key="2">
    <source>
        <dbReference type="ARBA" id="ARBA00008779"/>
    </source>
</evidence>
<dbReference type="OrthoDB" id="103349at2759"/>
<comment type="similarity">
    <text evidence="2">Belongs to the sulfatase family.</text>
</comment>
<dbReference type="GO" id="GO:0046872">
    <property type="term" value="F:metal ion binding"/>
    <property type="evidence" value="ECO:0007669"/>
    <property type="project" value="UniProtKB-KW"/>
</dbReference>
<accession>A0A8S4PFQ7</accession>
<dbReference type="InterPro" id="IPR050738">
    <property type="entry name" value="Sulfatase"/>
</dbReference>
<dbReference type="EMBL" id="CAIIXF020000008">
    <property type="protein sequence ID" value="CAH1792474.1"/>
    <property type="molecule type" value="Genomic_DNA"/>
</dbReference>
<gene>
    <name evidence="8" type="ORF">OFUS_LOCUS17434</name>
</gene>
<comment type="caution">
    <text evidence="8">The sequence shown here is derived from an EMBL/GenBank/DDBJ whole genome shotgun (WGS) entry which is preliminary data.</text>
</comment>
<dbReference type="SUPFAM" id="SSF53649">
    <property type="entry name" value="Alkaline phosphatase-like"/>
    <property type="match status" value="1"/>
</dbReference>
<keyword evidence="9" id="KW-1185">Reference proteome</keyword>
<dbReference type="InterPro" id="IPR024607">
    <property type="entry name" value="Sulfatase_CS"/>
</dbReference>
<dbReference type="PANTHER" id="PTHR42693:SF15">
    <property type="entry name" value="ARYLSULFATASE"/>
    <property type="match status" value="1"/>
</dbReference>
<dbReference type="InterPro" id="IPR000917">
    <property type="entry name" value="Sulfatase_N"/>
</dbReference>
<dbReference type="Proteomes" id="UP000749559">
    <property type="component" value="Unassembled WGS sequence"/>
</dbReference>
<organism evidence="8 9">
    <name type="scientific">Owenia fusiformis</name>
    <name type="common">Polychaete worm</name>
    <dbReference type="NCBI Taxonomy" id="6347"/>
    <lineage>
        <taxon>Eukaryota</taxon>
        <taxon>Metazoa</taxon>
        <taxon>Spiralia</taxon>
        <taxon>Lophotrochozoa</taxon>
        <taxon>Annelida</taxon>
        <taxon>Polychaeta</taxon>
        <taxon>Sedentaria</taxon>
        <taxon>Canalipalpata</taxon>
        <taxon>Sabellida</taxon>
        <taxon>Oweniida</taxon>
        <taxon>Oweniidae</taxon>
        <taxon>Owenia</taxon>
    </lineage>
</organism>
<dbReference type="PROSITE" id="PS00149">
    <property type="entry name" value="SULFATASE_2"/>
    <property type="match status" value="1"/>
</dbReference>
<dbReference type="AlphaFoldDB" id="A0A8S4PFQ7"/>
<evidence type="ECO:0000256" key="1">
    <source>
        <dbReference type="ARBA" id="ARBA00001913"/>
    </source>
</evidence>
<dbReference type="PANTHER" id="PTHR42693">
    <property type="entry name" value="ARYLSULFATASE FAMILY MEMBER"/>
    <property type="match status" value="1"/>
</dbReference>
<reference evidence="8" key="1">
    <citation type="submission" date="2022-03" db="EMBL/GenBank/DDBJ databases">
        <authorList>
            <person name="Martin C."/>
        </authorList>
    </citation>
    <scope>NUCLEOTIDE SEQUENCE</scope>
</reference>
<protein>
    <recommendedName>
        <fullName evidence="7">Sulfatase N-terminal domain-containing protein</fullName>
    </recommendedName>
</protein>
<comment type="cofactor">
    <cofactor evidence="1">
        <name>Ca(2+)</name>
        <dbReference type="ChEBI" id="CHEBI:29108"/>
    </cofactor>
</comment>
<keyword evidence="4" id="KW-0378">Hydrolase</keyword>
<sequence>MAVQDFFRTMRITLLLTWLCISCTTCKRSGKTPNIVLFYADDLGYGDLSVYGHPTQEFGPIDRMAREGTLFTQWYSPDTLCTPSRAALLTGRLPLRSGLIGGLRVHLPSVTTGLPLEETTLAESLKDLGYKTGLVGKWHLGINKDTYKDGYYLPGNHGFDYVGTYLPMSLAWDCDTSGLHKKEPRRNYCVLYKNDSIVQQPIYLDNMTAAFVEDA</sequence>
<feature type="domain" description="Sulfatase N-terminal" evidence="7">
    <location>
        <begin position="33"/>
        <end position="180"/>
    </location>
</feature>
<evidence type="ECO:0000313" key="9">
    <source>
        <dbReference type="Proteomes" id="UP000749559"/>
    </source>
</evidence>
<name>A0A8S4PFQ7_OWEFU</name>